<dbReference type="SUPFAM" id="SSF53850">
    <property type="entry name" value="Periplasmic binding protein-like II"/>
    <property type="match status" value="1"/>
</dbReference>
<dbReference type="Pfam" id="PF12849">
    <property type="entry name" value="PBP_like_2"/>
    <property type="match status" value="1"/>
</dbReference>
<dbReference type="GO" id="GO:0042301">
    <property type="term" value="F:phosphate ion binding"/>
    <property type="evidence" value="ECO:0007669"/>
    <property type="project" value="UniProtKB-UniRule"/>
</dbReference>
<dbReference type="InterPro" id="IPR024370">
    <property type="entry name" value="PBP_domain"/>
</dbReference>
<evidence type="ECO:0000256" key="4">
    <source>
        <dbReference type="RuleBase" id="RU367119"/>
    </source>
</evidence>
<evidence type="ECO:0000313" key="7">
    <source>
        <dbReference type="Proteomes" id="UP000596092"/>
    </source>
</evidence>
<feature type="domain" description="PBP" evidence="5">
    <location>
        <begin position="33"/>
        <end position="260"/>
    </location>
</feature>
<keyword evidence="7" id="KW-1185">Reference proteome</keyword>
<reference evidence="6 7" key="1">
    <citation type="submission" date="2020-05" db="EMBL/GenBank/DDBJ databases">
        <title>Complete genome of Desulfobulbus oligotrophicus.</title>
        <authorList>
            <person name="Podar M."/>
        </authorList>
    </citation>
    <scope>NUCLEOTIDE SEQUENCE [LARGE SCALE GENOMIC DNA]</scope>
    <source>
        <strain evidence="6 7">Prop6</strain>
    </source>
</reference>
<keyword evidence="2 4" id="KW-0813">Transport</keyword>
<accession>A0A7T5VCE3</accession>
<dbReference type="AlphaFoldDB" id="A0A7T5VCE3"/>
<feature type="signal peptide" evidence="4">
    <location>
        <begin position="1"/>
        <end position="23"/>
    </location>
</feature>
<keyword evidence="4" id="KW-0592">Phosphate transport</keyword>
<gene>
    <name evidence="6" type="ORF">HP555_05235</name>
</gene>
<evidence type="ECO:0000259" key="5">
    <source>
        <dbReference type="Pfam" id="PF12849"/>
    </source>
</evidence>
<dbReference type="GO" id="GO:0006817">
    <property type="term" value="P:phosphate ion transport"/>
    <property type="evidence" value="ECO:0007669"/>
    <property type="project" value="UniProtKB-UniRule"/>
</dbReference>
<protein>
    <recommendedName>
        <fullName evidence="4">Phosphate-binding protein</fullName>
    </recommendedName>
</protein>
<evidence type="ECO:0000313" key="6">
    <source>
        <dbReference type="EMBL" id="QQG65308.1"/>
    </source>
</evidence>
<sequence>MNRLHILSLSLLFCCLTMGTAPATTLKDFQGQKGTVNIAGGTAHIPVMKAAARSIMSAEPDIRITVTGGGSGVGVQQVGEGLVDIGNTGRALKESEIEKYGLQSFPFAIDGVAVAIHPANPVSGLTQEQLIKIFTGEITRWQDLGGPDAPITLYVREDGSGTRETFEERGLNKAVPSTNSNVSNSNGAMKTMIAQDKNAIGYVGIGHLDSSIKALPVDGMQPTQENAQNGSYIITRLLYMNTKGEPQGLVRLFIDYIYSKDGQGFIAAAGYIPKSKD</sequence>
<dbReference type="EMBL" id="CP054140">
    <property type="protein sequence ID" value="QQG65308.1"/>
    <property type="molecule type" value="Genomic_DNA"/>
</dbReference>
<evidence type="ECO:0000256" key="3">
    <source>
        <dbReference type="ARBA" id="ARBA00022729"/>
    </source>
</evidence>
<dbReference type="InterPro" id="IPR011862">
    <property type="entry name" value="Phos-bd"/>
</dbReference>
<proteinExistence type="inferred from homology"/>
<dbReference type="NCBIfam" id="TIGR02136">
    <property type="entry name" value="ptsS_2"/>
    <property type="match status" value="1"/>
</dbReference>
<dbReference type="Proteomes" id="UP000596092">
    <property type="component" value="Chromosome"/>
</dbReference>
<dbReference type="CDD" id="cd13653">
    <property type="entry name" value="PBP2_phosphate_like_1"/>
    <property type="match status" value="1"/>
</dbReference>
<organism evidence="6 7">
    <name type="scientific">Desulfobulbus oligotrophicus</name>
    <dbReference type="NCBI Taxonomy" id="1909699"/>
    <lineage>
        <taxon>Bacteria</taxon>
        <taxon>Pseudomonadati</taxon>
        <taxon>Thermodesulfobacteriota</taxon>
        <taxon>Desulfobulbia</taxon>
        <taxon>Desulfobulbales</taxon>
        <taxon>Desulfobulbaceae</taxon>
        <taxon>Desulfobulbus</taxon>
    </lineage>
</organism>
<dbReference type="Gene3D" id="3.40.190.10">
    <property type="entry name" value="Periplasmic binding protein-like II"/>
    <property type="match status" value="2"/>
</dbReference>
<dbReference type="KEGG" id="dog:HP555_05235"/>
<feature type="chain" id="PRO_5033103758" description="Phosphate-binding protein" evidence="4">
    <location>
        <begin position="24"/>
        <end position="277"/>
    </location>
</feature>
<comment type="function">
    <text evidence="4">Involved in the system for phosphate transport across the cytoplasmic membrane.</text>
</comment>
<dbReference type="InterPro" id="IPR050811">
    <property type="entry name" value="Phosphate_ABC_transporter"/>
</dbReference>
<dbReference type="RefSeq" id="WP_199264130.1">
    <property type="nucleotide sequence ID" value="NZ_CP054140.1"/>
</dbReference>
<keyword evidence="3 4" id="KW-0732">Signal</keyword>
<dbReference type="PANTHER" id="PTHR30570:SF1">
    <property type="entry name" value="PHOSPHATE-BINDING PROTEIN PSTS"/>
    <property type="match status" value="1"/>
</dbReference>
<name>A0A7T5VCE3_9BACT</name>
<comment type="similarity">
    <text evidence="1 4">Belongs to the PstS family.</text>
</comment>
<evidence type="ECO:0000256" key="2">
    <source>
        <dbReference type="ARBA" id="ARBA00022448"/>
    </source>
</evidence>
<evidence type="ECO:0000256" key="1">
    <source>
        <dbReference type="ARBA" id="ARBA00008725"/>
    </source>
</evidence>
<dbReference type="PANTHER" id="PTHR30570">
    <property type="entry name" value="PERIPLASMIC PHOSPHATE BINDING COMPONENT OF PHOSPHATE ABC TRANSPORTER"/>
    <property type="match status" value="1"/>
</dbReference>